<dbReference type="OrthoDB" id="2656750at2"/>
<comment type="caution">
    <text evidence="1">The sequence shown here is derived from an EMBL/GenBank/DDBJ whole genome shotgun (WGS) entry which is preliminary data.</text>
</comment>
<sequence>MLNVFVAYDLMHPGQNYGAVEAAVSGLGSAVKLLNTTWYVRTGLSLDQVRAHVSAAMDLNDRLLVIDAANASGWNVNQATWQTVHALWNQP</sequence>
<protein>
    <submittedName>
        <fullName evidence="1">Uncharacterized protein</fullName>
    </submittedName>
</protein>
<proteinExistence type="predicted"/>
<organism evidence="1 2">
    <name type="scientific">Brucella grignonensis</name>
    <dbReference type="NCBI Taxonomy" id="94627"/>
    <lineage>
        <taxon>Bacteria</taxon>
        <taxon>Pseudomonadati</taxon>
        <taxon>Pseudomonadota</taxon>
        <taxon>Alphaproteobacteria</taxon>
        <taxon>Hyphomicrobiales</taxon>
        <taxon>Brucellaceae</taxon>
        <taxon>Brucella/Ochrobactrum group</taxon>
        <taxon>Brucella</taxon>
    </lineage>
</organism>
<name>A0A256FCC9_9HYPH</name>
<dbReference type="AlphaFoldDB" id="A0A256FCC9"/>
<reference evidence="1 2" key="1">
    <citation type="submission" date="2017-07" db="EMBL/GenBank/DDBJ databases">
        <title>Phylogenetic study on the rhizospheric bacterium Ochrobactrum sp. A44.</title>
        <authorList>
            <person name="Krzyzanowska D.M."/>
            <person name="Ossowicki A."/>
            <person name="Rajewska M."/>
            <person name="Maciag T."/>
            <person name="Kaczynski Z."/>
            <person name="Czerwicka M."/>
            <person name="Jafra S."/>
        </authorList>
    </citation>
    <scope>NUCLEOTIDE SEQUENCE [LARGE SCALE GENOMIC DNA]</scope>
    <source>
        <strain evidence="1 2">OgA9a</strain>
    </source>
</reference>
<evidence type="ECO:0000313" key="1">
    <source>
        <dbReference type="EMBL" id="OYR12529.1"/>
    </source>
</evidence>
<dbReference type="EMBL" id="NNRL01000159">
    <property type="protein sequence ID" value="OYR12529.1"/>
    <property type="molecule type" value="Genomic_DNA"/>
</dbReference>
<keyword evidence="2" id="KW-1185">Reference proteome</keyword>
<accession>A0A256FCC9</accession>
<dbReference type="Proteomes" id="UP000216478">
    <property type="component" value="Unassembled WGS sequence"/>
</dbReference>
<gene>
    <name evidence="1" type="ORF">CEV33_1313</name>
</gene>
<evidence type="ECO:0000313" key="2">
    <source>
        <dbReference type="Proteomes" id="UP000216478"/>
    </source>
</evidence>
<dbReference type="RefSeq" id="WP_094540703.1">
    <property type="nucleotide sequence ID" value="NZ_JBHEER010000005.1"/>
</dbReference>